<accession>A0A2A6CY52</accession>
<dbReference type="Pfam" id="PF00615">
    <property type="entry name" value="RGS"/>
    <property type="match status" value="2"/>
</dbReference>
<dbReference type="OrthoDB" id="196547at2759"/>
<keyword evidence="3" id="KW-1185">Reference proteome</keyword>
<evidence type="ECO:0000313" key="3">
    <source>
        <dbReference type="Proteomes" id="UP000005239"/>
    </source>
</evidence>
<dbReference type="EnsemblMetazoa" id="PPA01969.1">
    <property type="protein sequence ID" value="PPA01969.1"/>
    <property type="gene ID" value="WBGene00091523"/>
</dbReference>
<name>A0A2A6CY52_PRIPA</name>
<dbReference type="CDD" id="cd07440">
    <property type="entry name" value="RGS"/>
    <property type="match status" value="2"/>
</dbReference>
<organism evidence="2 3">
    <name type="scientific">Pristionchus pacificus</name>
    <name type="common">Parasitic nematode worm</name>
    <dbReference type="NCBI Taxonomy" id="54126"/>
    <lineage>
        <taxon>Eukaryota</taxon>
        <taxon>Metazoa</taxon>
        <taxon>Ecdysozoa</taxon>
        <taxon>Nematoda</taxon>
        <taxon>Chromadorea</taxon>
        <taxon>Rhabditida</taxon>
        <taxon>Rhabditina</taxon>
        <taxon>Diplogasteromorpha</taxon>
        <taxon>Diplogasteroidea</taxon>
        <taxon>Neodiplogasteridae</taxon>
        <taxon>Pristionchus</taxon>
    </lineage>
</organism>
<dbReference type="PANTHER" id="PTHR10845">
    <property type="entry name" value="REGULATOR OF G PROTEIN SIGNALING"/>
    <property type="match status" value="1"/>
</dbReference>
<dbReference type="SUPFAM" id="SSF48097">
    <property type="entry name" value="Regulator of G-protein signaling, RGS"/>
    <property type="match status" value="2"/>
</dbReference>
<reference evidence="3" key="1">
    <citation type="journal article" date="2008" name="Nat. Genet.">
        <title>The Pristionchus pacificus genome provides a unique perspective on nematode lifestyle and parasitism.</title>
        <authorList>
            <person name="Dieterich C."/>
            <person name="Clifton S.W."/>
            <person name="Schuster L.N."/>
            <person name="Chinwalla A."/>
            <person name="Delehaunty K."/>
            <person name="Dinkelacker I."/>
            <person name="Fulton L."/>
            <person name="Fulton R."/>
            <person name="Godfrey J."/>
            <person name="Minx P."/>
            <person name="Mitreva M."/>
            <person name="Roeseler W."/>
            <person name="Tian H."/>
            <person name="Witte H."/>
            <person name="Yang S.P."/>
            <person name="Wilson R.K."/>
            <person name="Sommer R.J."/>
        </authorList>
    </citation>
    <scope>NUCLEOTIDE SEQUENCE [LARGE SCALE GENOMIC DNA]</scope>
    <source>
        <strain evidence="3">PS312</strain>
    </source>
</reference>
<proteinExistence type="predicted"/>
<dbReference type="InterPro" id="IPR036305">
    <property type="entry name" value="RGS_sf"/>
</dbReference>
<dbReference type="PANTHER" id="PTHR10845:SF235">
    <property type="entry name" value="REGULATOR OF G-PROTEIN SIGNALING RGS-3"/>
    <property type="match status" value="1"/>
</dbReference>
<sequence>MHNLTDGLAGGQQPDEEEELMSVSRQTSVRRRGTGNKYSIPTPVEQRTSRSGSGSSIGNRSVERLSPNPSVRSNRGSRSPSPVPVRVLNPAPSQPAVDLPSRPDTMVEQLNKDMQAMFDPSLRDARPEPEMPSADGVEYPRAAAWSAGQLQAVLSDDKGRQLFRVFLWKSLAEENLNFIEATEKLKKMKTSEDKKSFAQEIIDKYAVLINLSAPSMASIRRSAQSDDIDMEDWAPAIKEVRRLLENDQFPRFRRSDVYLDFLELILPRSYAEKWATSFEALLGNAVGRHHFRLFLRSIRAEENLRFWDAVVEFRASRGKTTSMIVQARDIIATFLTEGTPNEVFLPFGTKQVIDARVLDEQIDITLFDEATKHVEQVLRNDPYVRFLQSAEYDNLCAKLTRP</sequence>
<dbReference type="InterPro" id="IPR044926">
    <property type="entry name" value="RGS_subdomain_2"/>
</dbReference>
<dbReference type="Gene3D" id="1.10.167.10">
    <property type="entry name" value="Regulator of G-protein Signalling 4, domain 2"/>
    <property type="match status" value="2"/>
</dbReference>
<dbReference type="PROSITE" id="PS50132">
    <property type="entry name" value="RGS"/>
    <property type="match status" value="2"/>
</dbReference>
<dbReference type="InterPro" id="IPR016137">
    <property type="entry name" value="RGS"/>
</dbReference>
<gene>
    <name evidence="2" type="primary">WBGene00091523</name>
</gene>
<evidence type="ECO:0000256" key="1">
    <source>
        <dbReference type="SAM" id="MobiDB-lite"/>
    </source>
</evidence>
<protein>
    <submittedName>
        <fullName evidence="2">Rgs-3</fullName>
    </submittedName>
</protein>
<accession>A0A8R1U2R5</accession>
<feature type="compositionally biased region" description="Low complexity" evidence="1">
    <location>
        <begin position="49"/>
        <end position="60"/>
    </location>
</feature>
<feature type="region of interest" description="Disordered" evidence="1">
    <location>
        <begin position="1"/>
        <end position="102"/>
    </location>
</feature>
<evidence type="ECO:0000313" key="2">
    <source>
        <dbReference type="EnsemblMetazoa" id="PPA01969.1"/>
    </source>
</evidence>
<dbReference type="PRINTS" id="PR01301">
    <property type="entry name" value="RGSPROTEIN"/>
</dbReference>
<dbReference type="AlphaFoldDB" id="A0A2A6CY52"/>
<feature type="compositionally biased region" description="Polar residues" evidence="1">
    <location>
        <begin position="67"/>
        <end position="80"/>
    </location>
</feature>
<dbReference type="GO" id="GO:0050913">
    <property type="term" value="P:sensory perception of bitter taste"/>
    <property type="evidence" value="ECO:0007669"/>
    <property type="project" value="EnsemblMetazoa"/>
</dbReference>
<reference evidence="2" key="2">
    <citation type="submission" date="2022-06" db="UniProtKB">
        <authorList>
            <consortium name="EnsemblMetazoa"/>
        </authorList>
    </citation>
    <scope>IDENTIFICATION</scope>
    <source>
        <strain evidence="2">PS312</strain>
    </source>
</reference>
<dbReference type="SMART" id="SM00315">
    <property type="entry name" value="RGS"/>
    <property type="match status" value="2"/>
</dbReference>
<dbReference type="Proteomes" id="UP000005239">
    <property type="component" value="Unassembled WGS sequence"/>
</dbReference>
<dbReference type="GO" id="GO:0007635">
    <property type="term" value="P:chemosensory behavior"/>
    <property type="evidence" value="ECO:0007669"/>
    <property type="project" value="EnsemblMetazoa"/>
</dbReference>